<keyword evidence="3" id="KW-1185">Reference proteome</keyword>
<evidence type="ECO:0000256" key="1">
    <source>
        <dbReference type="SAM" id="MobiDB-lite"/>
    </source>
</evidence>
<dbReference type="AlphaFoldDB" id="A0AAD2ADA9"/>
<accession>A0AAD2ADA9</accession>
<evidence type="ECO:0000313" key="3">
    <source>
        <dbReference type="Proteomes" id="UP000834106"/>
    </source>
</evidence>
<protein>
    <submittedName>
        <fullName evidence="2">Uncharacterized protein</fullName>
    </submittedName>
</protein>
<feature type="compositionally biased region" description="Polar residues" evidence="1">
    <location>
        <begin position="90"/>
        <end position="99"/>
    </location>
</feature>
<gene>
    <name evidence="2" type="ORF">FPE_LOCUS32938</name>
</gene>
<feature type="compositionally biased region" description="Polar residues" evidence="1">
    <location>
        <begin position="57"/>
        <end position="80"/>
    </location>
</feature>
<evidence type="ECO:0000313" key="2">
    <source>
        <dbReference type="EMBL" id="CAI9785508.1"/>
    </source>
</evidence>
<dbReference type="Proteomes" id="UP000834106">
    <property type="component" value="Chromosome 21"/>
</dbReference>
<dbReference type="EMBL" id="OU503056">
    <property type="protein sequence ID" value="CAI9785508.1"/>
    <property type="molecule type" value="Genomic_DNA"/>
</dbReference>
<proteinExistence type="predicted"/>
<organism evidence="2 3">
    <name type="scientific">Fraxinus pennsylvanica</name>
    <dbReference type="NCBI Taxonomy" id="56036"/>
    <lineage>
        <taxon>Eukaryota</taxon>
        <taxon>Viridiplantae</taxon>
        <taxon>Streptophyta</taxon>
        <taxon>Embryophyta</taxon>
        <taxon>Tracheophyta</taxon>
        <taxon>Spermatophyta</taxon>
        <taxon>Magnoliopsida</taxon>
        <taxon>eudicotyledons</taxon>
        <taxon>Gunneridae</taxon>
        <taxon>Pentapetalae</taxon>
        <taxon>asterids</taxon>
        <taxon>lamiids</taxon>
        <taxon>Lamiales</taxon>
        <taxon>Oleaceae</taxon>
        <taxon>Oleeae</taxon>
        <taxon>Fraxinus</taxon>
    </lineage>
</organism>
<name>A0AAD2ADA9_9LAMI</name>
<reference evidence="2" key="1">
    <citation type="submission" date="2023-05" db="EMBL/GenBank/DDBJ databases">
        <authorList>
            <person name="Huff M."/>
        </authorList>
    </citation>
    <scope>NUCLEOTIDE SEQUENCE</scope>
</reference>
<feature type="region of interest" description="Disordered" evidence="1">
    <location>
        <begin position="53"/>
        <end position="99"/>
    </location>
</feature>
<sequence>MRGSLSPPPEHKVLLEQREELRKLFKASEERAALEIEYLLRDMSPVHIGLKKRSESEAPNQMNQSSHLPPRSAQSLNPTPASGRGVRPQTLRSNRSTSLESQSFPSMCIHCYKINTTTKGLPLLTKRGMPPFSIVFFPQVKKMMHTMHQYQVPLQRYMAMMDLQVDLDLGNYERFQKKRILLISKILKQFSKIHSGGEIIHCHV</sequence>